<name>X1I1A6_9ZZZZ</name>
<reference evidence="1" key="1">
    <citation type="journal article" date="2014" name="Front. Microbiol.">
        <title>High frequency of phylogenetically diverse reductive dehalogenase-homologous genes in deep subseafloor sedimentary metagenomes.</title>
        <authorList>
            <person name="Kawai M."/>
            <person name="Futagami T."/>
            <person name="Toyoda A."/>
            <person name="Takaki Y."/>
            <person name="Nishi S."/>
            <person name="Hori S."/>
            <person name="Arai W."/>
            <person name="Tsubouchi T."/>
            <person name="Morono Y."/>
            <person name="Uchiyama I."/>
            <person name="Ito T."/>
            <person name="Fujiyama A."/>
            <person name="Inagaki F."/>
            <person name="Takami H."/>
        </authorList>
    </citation>
    <scope>NUCLEOTIDE SEQUENCE</scope>
    <source>
        <strain evidence="1">Expedition CK06-06</strain>
    </source>
</reference>
<gene>
    <name evidence="1" type="ORF">S03H2_46101</name>
</gene>
<sequence length="62" mass="6958">AKLPSSSHALHPGMDITQSAISGHYLQSMLAKTYHIVLTYRTAIFEAEYLIRVKLFPWLAIG</sequence>
<dbReference type="EMBL" id="BARU01028922">
    <property type="protein sequence ID" value="GAH75462.1"/>
    <property type="molecule type" value="Genomic_DNA"/>
</dbReference>
<accession>X1I1A6</accession>
<dbReference type="AlphaFoldDB" id="X1I1A6"/>
<organism evidence="1">
    <name type="scientific">marine sediment metagenome</name>
    <dbReference type="NCBI Taxonomy" id="412755"/>
    <lineage>
        <taxon>unclassified sequences</taxon>
        <taxon>metagenomes</taxon>
        <taxon>ecological metagenomes</taxon>
    </lineage>
</organism>
<proteinExistence type="predicted"/>
<evidence type="ECO:0000313" key="1">
    <source>
        <dbReference type="EMBL" id="GAH75462.1"/>
    </source>
</evidence>
<comment type="caution">
    <text evidence="1">The sequence shown here is derived from an EMBL/GenBank/DDBJ whole genome shotgun (WGS) entry which is preliminary data.</text>
</comment>
<feature type="non-terminal residue" evidence="1">
    <location>
        <position position="1"/>
    </location>
</feature>
<protein>
    <submittedName>
        <fullName evidence="1">Uncharacterized protein</fullName>
    </submittedName>
</protein>